<dbReference type="SMART" id="SM00345">
    <property type="entry name" value="HTH_GNTR"/>
    <property type="match status" value="1"/>
</dbReference>
<organism evidence="5 6">
    <name type="scientific">Sinomonas atrocyanea</name>
    <dbReference type="NCBI Taxonomy" id="37927"/>
    <lineage>
        <taxon>Bacteria</taxon>
        <taxon>Bacillati</taxon>
        <taxon>Actinomycetota</taxon>
        <taxon>Actinomycetes</taxon>
        <taxon>Micrococcales</taxon>
        <taxon>Micrococcaceae</taxon>
        <taxon>Sinomonas</taxon>
    </lineage>
</organism>
<dbReference type="SMART" id="SM00895">
    <property type="entry name" value="FCD"/>
    <property type="match status" value="1"/>
</dbReference>
<dbReference type="SUPFAM" id="SSF48008">
    <property type="entry name" value="GntR ligand-binding domain-like"/>
    <property type="match status" value="1"/>
</dbReference>
<gene>
    <name evidence="5" type="ORF">SA2016_0956</name>
</gene>
<dbReference type="InterPro" id="IPR008920">
    <property type="entry name" value="TF_FadR/GntR_C"/>
</dbReference>
<dbReference type="Gene3D" id="1.20.120.530">
    <property type="entry name" value="GntR ligand-binding domain-like"/>
    <property type="match status" value="1"/>
</dbReference>
<evidence type="ECO:0000256" key="1">
    <source>
        <dbReference type="ARBA" id="ARBA00023015"/>
    </source>
</evidence>
<dbReference type="GO" id="GO:0003700">
    <property type="term" value="F:DNA-binding transcription factor activity"/>
    <property type="evidence" value="ECO:0007669"/>
    <property type="project" value="InterPro"/>
</dbReference>
<dbReference type="Pfam" id="PF07729">
    <property type="entry name" value="FCD"/>
    <property type="match status" value="1"/>
</dbReference>
<protein>
    <submittedName>
        <fullName evidence="5">GntR family transcriptional regulator</fullName>
    </submittedName>
</protein>
<feature type="domain" description="HTH gntR-type" evidence="4">
    <location>
        <begin position="20"/>
        <end position="88"/>
    </location>
</feature>
<dbReference type="PANTHER" id="PTHR43537:SF44">
    <property type="entry name" value="GNTR FAMILY REGULATORY PROTEIN"/>
    <property type="match status" value="1"/>
</dbReference>
<dbReference type="PROSITE" id="PS50949">
    <property type="entry name" value="HTH_GNTR"/>
    <property type="match status" value="1"/>
</dbReference>
<dbReference type="InterPro" id="IPR036390">
    <property type="entry name" value="WH_DNA-bd_sf"/>
</dbReference>
<dbReference type="EMBL" id="CP014518">
    <property type="protein sequence ID" value="AMM31641.1"/>
    <property type="molecule type" value="Genomic_DNA"/>
</dbReference>
<dbReference type="RefSeq" id="WP_066495910.1">
    <property type="nucleotide sequence ID" value="NZ_BJMO01000018.1"/>
</dbReference>
<evidence type="ECO:0000313" key="5">
    <source>
        <dbReference type="EMBL" id="AMM31641.1"/>
    </source>
</evidence>
<dbReference type="InterPro" id="IPR011711">
    <property type="entry name" value="GntR_C"/>
</dbReference>
<dbReference type="KEGG" id="satk:SA2016_0956"/>
<dbReference type="AlphaFoldDB" id="A0A126ZYI0"/>
<dbReference type="CDD" id="cd07377">
    <property type="entry name" value="WHTH_GntR"/>
    <property type="match status" value="1"/>
</dbReference>
<keyword evidence="6" id="KW-1185">Reference proteome</keyword>
<name>A0A126ZYI0_9MICC</name>
<reference evidence="5 6" key="1">
    <citation type="submission" date="2016-02" db="EMBL/GenBank/DDBJ databases">
        <title>Complete genome of Sinomonas atrocyanea KCTC 3377.</title>
        <authorList>
            <person name="Kim K.M."/>
        </authorList>
    </citation>
    <scope>NUCLEOTIDE SEQUENCE [LARGE SCALE GENOMIC DNA]</scope>
    <source>
        <strain evidence="5 6">KCTC 3377</strain>
    </source>
</reference>
<proteinExistence type="predicted"/>
<evidence type="ECO:0000256" key="2">
    <source>
        <dbReference type="ARBA" id="ARBA00023125"/>
    </source>
</evidence>
<sequence length="263" mass="29141">MTQGIRTSRLGREGRDEPYRNLQNYVLHELGQIIVAGRIAPGDALPTEPQLAEEFGVGVSVIREATRGLAAKGLVQARARLGTRVRPQSEWHLLDPDVLSWQLAAEPDHDLLRDFEEFRLMVEPASARLAAQRATAADRAAIGGALERMREALESPEDYFAADLDFHALLLNATHNRMLQGLQEAVRSALVLRHANVGPVLPSMHESLPYHEHVLDAVGQGQPQEAEAQMQELLRLTGRDDARLRGERLREARSSRPEDAAAL</sequence>
<evidence type="ECO:0000256" key="3">
    <source>
        <dbReference type="ARBA" id="ARBA00023163"/>
    </source>
</evidence>
<dbReference type="OrthoDB" id="9816161at2"/>
<keyword evidence="1" id="KW-0805">Transcription regulation</keyword>
<dbReference type="Proteomes" id="UP000070134">
    <property type="component" value="Chromosome"/>
</dbReference>
<accession>A0A126ZYI0</accession>
<dbReference type="SUPFAM" id="SSF46785">
    <property type="entry name" value="Winged helix' DNA-binding domain"/>
    <property type="match status" value="1"/>
</dbReference>
<keyword evidence="3" id="KW-0804">Transcription</keyword>
<dbReference type="InterPro" id="IPR036388">
    <property type="entry name" value="WH-like_DNA-bd_sf"/>
</dbReference>
<dbReference type="GO" id="GO:0003677">
    <property type="term" value="F:DNA binding"/>
    <property type="evidence" value="ECO:0007669"/>
    <property type="project" value="UniProtKB-KW"/>
</dbReference>
<evidence type="ECO:0000313" key="6">
    <source>
        <dbReference type="Proteomes" id="UP000070134"/>
    </source>
</evidence>
<dbReference type="Gene3D" id="1.10.10.10">
    <property type="entry name" value="Winged helix-like DNA-binding domain superfamily/Winged helix DNA-binding domain"/>
    <property type="match status" value="1"/>
</dbReference>
<dbReference type="Pfam" id="PF00392">
    <property type="entry name" value="GntR"/>
    <property type="match status" value="1"/>
</dbReference>
<evidence type="ECO:0000259" key="4">
    <source>
        <dbReference type="PROSITE" id="PS50949"/>
    </source>
</evidence>
<dbReference type="InterPro" id="IPR000524">
    <property type="entry name" value="Tscrpt_reg_HTH_GntR"/>
</dbReference>
<dbReference type="PANTHER" id="PTHR43537">
    <property type="entry name" value="TRANSCRIPTIONAL REGULATOR, GNTR FAMILY"/>
    <property type="match status" value="1"/>
</dbReference>
<dbReference type="STRING" id="37927.SA2016_0956"/>
<keyword evidence="2" id="KW-0238">DNA-binding</keyword>